<dbReference type="SUPFAM" id="SSF53822">
    <property type="entry name" value="Periplasmic binding protein-like I"/>
    <property type="match status" value="1"/>
</dbReference>
<name>A0ABQ2XRP2_9ACTN</name>
<dbReference type="RefSeq" id="WP_190054465.1">
    <property type="nucleotide sequence ID" value="NZ_BMWC01000016.1"/>
</dbReference>
<protein>
    <submittedName>
        <fullName evidence="5">LacI family transcriptional regulator</fullName>
    </submittedName>
</protein>
<feature type="domain" description="HTH lacI-type" evidence="4">
    <location>
        <begin position="8"/>
        <end position="64"/>
    </location>
</feature>
<dbReference type="Pfam" id="PF00356">
    <property type="entry name" value="LacI"/>
    <property type="match status" value="1"/>
</dbReference>
<comment type="caution">
    <text evidence="5">The sequence shown here is derived from an EMBL/GenBank/DDBJ whole genome shotgun (WGS) entry which is preliminary data.</text>
</comment>
<keyword evidence="3" id="KW-0804">Transcription</keyword>
<evidence type="ECO:0000313" key="5">
    <source>
        <dbReference type="EMBL" id="GGX30962.1"/>
    </source>
</evidence>
<organism evidence="5 6">
    <name type="scientific">Streptomyces lomondensis</name>
    <dbReference type="NCBI Taxonomy" id="68229"/>
    <lineage>
        <taxon>Bacteria</taxon>
        <taxon>Bacillati</taxon>
        <taxon>Actinomycetota</taxon>
        <taxon>Actinomycetes</taxon>
        <taxon>Kitasatosporales</taxon>
        <taxon>Streptomycetaceae</taxon>
        <taxon>Streptomyces</taxon>
    </lineage>
</organism>
<reference evidence="6" key="1">
    <citation type="journal article" date="2019" name="Int. J. Syst. Evol. Microbiol.">
        <title>The Global Catalogue of Microorganisms (GCM) 10K type strain sequencing project: providing services to taxonomists for standard genome sequencing and annotation.</title>
        <authorList>
            <consortium name="The Broad Institute Genomics Platform"/>
            <consortium name="The Broad Institute Genome Sequencing Center for Infectious Disease"/>
            <person name="Wu L."/>
            <person name="Ma J."/>
        </authorList>
    </citation>
    <scope>NUCLEOTIDE SEQUENCE [LARGE SCALE GENOMIC DNA]</scope>
    <source>
        <strain evidence="6">JCM 4866</strain>
    </source>
</reference>
<sequence length="325" mass="33777">MKPPAKRITSTDVARAAGVSQTTVSLVLNNKPGQRIPTDTRRRVLEAARQLNYRPRGSARTLAAGRSNVVLLALSGMPISPSVSGFIEHFGSSLATRGLTLVTHLVASGARALEDVSAAVDASAVVGLEPFDEPTAEALHQAGVDLVLAVGADFSPPQKEIGRLQARHLLDRGHRRIGYALPERQAFRSWAEERLHGVLEVCAERGVDPAVAQPTGLDDAEAAQAVAAWRRQSVTGVCAYNDEIAIAVLAGLRAHGLTAPDDLAVVGVDDIPVARLAAPPLTTIAFDLGAAGARLAEVVAAGLDGGDVELSVLAPGPQLLVRGSA</sequence>
<proteinExistence type="predicted"/>
<keyword evidence="2" id="KW-0238">DNA-binding</keyword>
<dbReference type="Proteomes" id="UP000617743">
    <property type="component" value="Unassembled WGS sequence"/>
</dbReference>
<evidence type="ECO:0000313" key="6">
    <source>
        <dbReference type="Proteomes" id="UP000617743"/>
    </source>
</evidence>
<keyword evidence="1" id="KW-0805">Transcription regulation</keyword>
<evidence type="ECO:0000259" key="4">
    <source>
        <dbReference type="PROSITE" id="PS50932"/>
    </source>
</evidence>
<gene>
    <name evidence="5" type="ORF">GCM10010383_71630</name>
</gene>
<dbReference type="CDD" id="cd01392">
    <property type="entry name" value="HTH_LacI"/>
    <property type="match status" value="1"/>
</dbReference>
<dbReference type="PROSITE" id="PS50932">
    <property type="entry name" value="HTH_LACI_2"/>
    <property type="match status" value="1"/>
</dbReference>
<dbReference type="InterPro" id="IPR000843">
    <property type="entry name" value="HTH_LacI"/>
</dbReference>
<evidence type="ECO:0000256" key="3">
    <source>
        <dbReference type="ARBA" id="ARBA00023163"/>
    </source>
</evidence>
<evidence type="ECO:0000256" key="2">
    <source>
        <dbReference type="ARBA" id="ARBA00023125"/>
    </source>
</evidence>
<dbReference type="EMBL" id="BMWC01000016">
    <property type="protein sequence ID" value="GGX30962.1"/>
    <property type="molecule type" value="Genomic_DNA"/>
</dbReference>
<dbReference type="Gene3D" id="1.10.260.40">
    <property type="entry name" value="lambda repressor-like DNA-binding domains"/>
    <property type="match status" value="1"/>
</dbReference>
<dbReference type="PANTHER" id="PTHR30146">
    <property type="entry name" value="LACI-RELATED TRANSCRIPTIONAL REPRESSOR"/>
    <property type="match status" value="1"/>
</dbReference>
<dbReference type="InterPro" id="IPR046335">
    <property type="entry name" value="LacI/GalR-like_sensor"/>
</dbReference>
<dbReference type="InterPro" id="IPR028082">
    <property type="entry name" value="Peripla_BP_I"/>
</dbReference>
<keyword evidence="6" id="KW-1185">Reference proteome</keyword>
<dbReference type="Pfam" id="PF13377">
    <property type="entry name" value="Peripla_BP_3"/>
    <property type="match status" value="1"/>
</dbReference>
<dbReference type="PANTHER" id="PTHR30146:SF153">
    <property type="entry name" value="LACTOSE OPERON REPRESSOR"/>
    <property type="match status" value="1"/>
</dbReference>
<dbReference type="SMART" id="SM00354">
    <property type="entry name" value="HTH_LACI"/>
    <property type="match status" value="1"/>
</dbReference>
<dbReference type="Gene3D" id="3.40.50.2300">
    <property type="match status" value="1"/>
</dbReference>
<accession>A0ABQ2XRP2</accession>
<dbReference type="SUPFAM" id="SSF47413">
    <property type="entry name" value="lambda repressor-like DNA-binding domains"/>
    <property type="match status" value="1"/>
</dbReference>
<evidence type="ECO:0000256" key="1">
    <source>
        <dbReference type="ARBA" id="ARBA00023015"/>
    </source>
</evidence>
<dbReference type="InterPro" id="IPR010982">
    <property type="entry name" value="Lambda_DNA-bd_dom_sf"/>
</dbReference>